<feature type="transmembrane region" description="Helical" evidence="7">
    <location>
        <begin position="170"/>
        <end position="189"/>
    </location>
</feature>
<evidence type="ECO:0000256" key="5">
    <source>
        <dbReference type="ARBA" id="ARBA00023004"/>
    </source>
</evidence>
<dbReference type="GO" id="GO:0010181">
    <property type="term" value="F:FMN binding"/>
    <property type="evidence" value="ECO:0007669"/>
    <property type="project" value="TreeGrafter"/>
</dbReference>
<dbReference type="PANTHER" id="PTHR36964:SF1">
    <property type="entry name" value="PROTEIN-METHIONINE-SULFOXIDE REDUCTASE HEME-BINDING SUBUNIT MSRQ"/>
    <property type="match status" value="1"/>
</dbReference>
<dbReference type="Pfam" id="PF01794">
    <property type="entry name" value="Ferric_reduct"/>
    <property type="match status" value="1"/>
</dbReference>
<keyword evidence="4 7" id="KW-1133">Transmembrane helix</keyword>
<dbReference type="GO" id="GO:0005886">
    <property type="term" value="C:plasma membrane"/>
    <property type="evidence" value="ECO:0007669"/>
    <property type="project" value="TreeGrafter"/>
</dbReference>
<dbReference type="InterPro" id="IPR022837">
    <property type="entry name" value="MsrQ-like"/>
</dbReference>
<evidence type="ECO:0000256" key="3">
    <source>
        <dbReference type="ARBA" id="ARBA00022692"/>
    </source>
</evidence>
<dbReference type="Proteomes" id="UP000177042">
    <property type="component" value="Unassembled WGS sequence"/>
</dbReference>
<keyword evidence="3 7" id="KW-0812">Transmembrane</keyword>
<evidence type="ECO:0000256" key="4">
    <source>
        <dbReference type="ARBA" id="ARBA00022989"/>
    </source>
</evidence>
<dbReference type="EMBL" id="MFCX01000021">
    <property type="protein sequence ID" value="OGE25826.1"/>
    <property type="molecule type" value="Genomic_DNA"/>
</dbReference>
<gene>
    <name evidence="9" type="ORF">A3C26_04160</name>
</gene>
<evidence type="ECO:0000313" key="9">
    <source>
        <dbReference type="EMBL" id="OGE25826.1"/>
    </source>
</evidence>
<feature type="transmembrane region" description="Helical" evidence="7">
    <location>
        <begin position="142"/>
        <end position="158"/>
    </location>
</feature>
<comment type="caution">
    <text evidence="9">The sequence shown here is derived from an EMBL/GenBank/DDBJ whole genome shotgun (WGS) entry which is preliminary data.</text>
</comment>
<protein>
    <recommendedName>
        <fullName evidence="8">Ferric oxidoreductase domain-containing protein</fullName>
    </recommendedName>
</protein>
<feature type="transmembrane region" description="Helical" evidence="7">
    <location>
        <begin position="68"/>
        <end position="89"/>
    </location>
</feature>
<keyword evidence="6 7" id="KW-0472">Membrane</keyword>
<accession>A0A1F5JB14</accession>
<comment type="subcellular location">
    <subcellularLocation>
        <location evidence="1">Membrane</location>
        <topology evidence="1">Multi-pass membrane protein</topology>
    </subcellularLocation>
</comment>
<keyword evidence="2" id="KW-0813">Transport</keyword>
<dbReference type="GO" id="GO:0016679">
    <property type="term" value="F:oxidoreductase activity, acting on diphenols and related substances as donors"/>
    <property type="evidence" value="ECO:0007669"/>
    <property type="project" value="TreeGrafter"/>
</dbReference>
<evidence type="ECO:0000256" key="7">
    <source>
        <dbReference type="SAM" id="Phobius"/>
    </source>
</evidence>
<sequence length="196" mass="21947">MKRLIDFGVPIGLYLLYFQFYNFGKISPSEVIKTTGLLSITLISLTLFVGPLCRFFPSLEPFKAHRKAWGLFGFFAGLAHAVLIYIFYFKYDLARLFNPAGPKYYGLLAGLVSLIILAVVTLTSNKTALNALSPTTWKRIQSLSYLALIIAVLHFYLVESVNGVLVIKRVVGQITFGFAAFVALFRILVQLLPKKK</sequence>
<dbReference type="InterPro" id="IPR013130">
    <property type="entry name" value="Fe3_Rdtase_TM_dom"/>
</dbReference>
<evidence type="ECO:0000256" key="6">
    <source>
        <dbReference type="ARBA" id="ARBA00023136"/>
    </source>
</evidence>
<evidence type="ECO:0000256" key="1">
    <source>
        <dbReference type="ARBA" id="ARBA00004141"/>
    </source>
</evidence>
<evidence type="ECO:0000259" key="8">
    <source>
        <dbReference type="Pfam" id="PF01794"/>
    </source>
</evidence>
<feature type="transmembrane region" description="Helical" evidence="7">
    <location>
        <begin position="7"/>
        <end position="24"/>
    </location>
</feature>
<reference evidence="9 10" key="1">
    <citation type="journal article" date="2016" name="Nat. Commun.">
        <title>Thousands of microbial genomes shed light on interconnected biogeochemical processes in an aquifer system.</title>
        <authorList>
            <person name="Anantharaman K."/>
            <person name="Brown C.T."/>
            <person name="Hug L.A."/>
            <person name="Sharon I."/>
            <person name="Castelle C.J."/>
            <person name="Probst A.J."/>
            <person name="Thomas B.C."/>
            <person name="Singh A."/>
            <person name="Wilkins M.J."/>
            <person name="Karaoz U."/>
            <person name="Brodie E.L."/>
            <person name="Williams K.H."/>
            <person name="Hubbard S.S."/>
            <person name="Banfield J.F."/>
        </authorList>
    </citation>
    <scope>NUCLEOTIDE SEQUENCE [LARGE SCALE GENOMIC DNA]</scope>
</reference>
<evidence type="ECO:0000313" key="10">
    <source>
        <dbReference type="Proteomes" id="UP000177042"/>
    </source>
</evidence>
<organism evidence="9 10">
    <name type="scientific">Candidatus Daviesbacteria bacterium RIFCSPHIGHO2_02_FULL_39_12</name>
    <dbReference type="NCBI Taxonomy" id="1797770"/>
    <lineage>
        <taxon>Bacteria</taxon>
        <taxon>Candidatus Daviesiibacteriota</taxon>
    </lineage>
</organism>
<evidence type="ECO:0000256" key="2">
    <source>
        <dbReference type="ARBA" id="ARBA00022448"/>
    </source>
</evidence>
<keyword evidence="5" id="KW-0408">Iron</keyword>
<proteinExistence type="predicted"/>
<dbReference type="PANTHER" id="PTHR36964">
    <property type="entry name" value="PROTEIN-METHIONINE-SULFOXIDE REDUCTASE HEME-BINDING SUBUNIT MSRQ"/>
    <property type="match status" value="1"/>
</dbReference>
<name>A0A1F5JB14_9BACT</name>
<feature type="domain" description="Ferric oxidoreductase" evidence="8">
    <location>
        <begin position="35"/>
        <end position="152"/>
    </location>
</feature>
<dbReference type="GO" id="GO:0020037">
    <property type="term" value="F:heme binding"/>
    <property type="evidence" value="ECO:0007669"/>
    <property type="project" value="TreeGrafter"/>
</dbReference>
<dbReference type="AlphaFoldDB" id="A0A1F5JB14"/>
<feature type="transmembrane region" description="Helical" evidence="7">
    <location>
        <begin position="104"/>
        <end position="122"/>
    </location>
</feature>
<feature type="transmembrane region" description="Helical" evidence="7">
    <location>
        <begin position="36"/>
        <end position="56"/>
    </location>
</feature>